<proteinExistence type="predicted"/>
<protein>
    <submittedName>
        <fullName evidence="1">Uncharacterized protein</fullName>
    </submittedName>
</protein>
<organism evidence="1">
    <name type="scientific">marine sediment metagenome</name>
    <dbReference type="NCBI Taxonomy" id="412755"/>
    <lineage>
        <taxon>unclassified sequences</taxon>
        <taxon>metagenomes</taxon>
        <taxon>ecological metagenomes</taxon>
    </lineage>
</organism>
<feature type="non-terminal residue" evidence="1">
    <location>
        <position position="110"/>
    </location>
</feature>
<comment type="caution">
    <text evidence="1">The sequence shown here is derived from an EMBL/GenBank/DDBJ whole genome shotgun (WGS) entry which is preliminary data.</text>
</comment>
<evidence type="ECO:0000313" key="1">
    <source>
        <dbReference type="EMBL" id="GAH58938.1"/>
    </source>
</evidence>
<reference evidence="1" key="1">
    <citation type="journal article" date="2014" name="Front. Microbiol.">
        <title>High frequency of phylogenetically diverse reductive dehalogenase-homologous genes in deep subseafloor sedimentary metagenomes.</title>
        <authorList>
            <person name="Kawai M."/>
            <person name="Futagami T."/>
            <person name="Toyoda A."/>
            <person name="Takaki Y."/>
            <person name="Nishi S."/>
            <person name="Hori S."/>
            <person name="Arai W."/>
            <person name="Tsubouchi T."/>
            <person name="Morono Y."/>
            <person name="Uchiyama I."/>
            <person name="Ito T."/>
            <person name="Fujiyama A."/>
            <person name="Inagaki F."/>
            <person name="Takami H."/>
        </authorList>
    </citation>
    <scope>NUCLEOTIDE SEQUENCE</scope>
    <source>
        <strain evidence="1">Expedition CK06-06</strain>
    </source>
</reference>
<name>X1IN15_9ZZZZ</name>
<accession>X1IN15</accession>
<gene>
    <name evidence="1" type="ORF">S03H2_36823</name>
</gene>
<sequence>MQNRTKLLETGNLLFTLKEVTYIPETPRLKDPFTVKGKVELFGIPYVAPLWVIAKVTYPETWWEEIIPIWGSPTVGEGQMALGGDFEIKFPRGFDREGEFLLDVEAHLGP</sequence>
<dbReference type="EMBL" id="BARU01022621">
    <property type="protein sequence ID" value="GAH58938.1"/>
    <property type="molecule type" value="Genomic_DNA"/>
</dbReference>
<dbReference type="AlphaFoldDB" id="X1IN15"/>